<dbReference type="RefSeq" id="WP_200503435.1">
    <property type="nucleotide sequence ID" value="NZ_JAEDAJ010000010.1"/>
</dbReference>
<dbReference type="EMBL" id="JAEDAJ010000010">
    <property type="protein sequence ID" value="MBK0332532.1"/>
    <property type="molecule type" value="Genomic_DNA"/>
</dbReference>
<dbReference type="Gene3D" id="1.10.3720.10">
    <property type="entry name" value="MetI-like"/>
    <property type="match status" value="1"/>
</dbReference>
<evidence type="ECO:0000256" key="7">
    <source>
        <dbReference type="RuleBase" id="RU363032"/>
    </source>
</evidence>
<gene>
    <name evidence="10" type="ORF">I8D64_14115</name>
</gene>
<dbReference type="PANTHER" id="PTHR43386:SF25">
    <property type="entry name" value="PEPTIDE ABC TRANSPORTER PERMEASE PROTEIN"/>
    <property type="match status" value="1"/>
</dbReference>
<keyword evidence="4 7" id="KW-0812">Transmembrane</keyword>
<keyword evidence="2 7" id="KW-0813">Transport</keyword>
<feature type="region of interest" description="Disordered" evidence="8">
    <location>
        <begin position="1"/>
        <end position="25"/>
    </location>
</feature>
<organism evidence="10 11">
    <name type="scientific">Brachybacterium halotolerans</name>
    <dbReference type="NCBI Taxonomy" id="2795215"/>
    <lineage>
        <taxon>Bacteria</taxon>
        <taxon>Bacillati</taxon>
        <taxon>Actinomycetota</taxon>
        <taxon>Actinomycetes</taxon>
        <taxon>Micrococcales</taxon>
        <taxon>Dermabacteraceae</taxon>
        <taxon>Brachybacterium</taxon>
    </lineage>
</organism>
<feature type="transmembrane region" description="Helical" evidence="7">
    <location>
        <begin position="166"/>
        <end position="182"/>
    </location>
</feature>
<feature type="transmembrane region" description="Helical" evidence="7">
    <location>
        <begin position="221"/>
        <end position="244"/>
    </location>
</feature>
<feature type="transmembrane region" description="Helical" evidence="7">
    <location>
        <begin position="38"/>
        <end position="60"/>
    </location>
</feature>
<proteinExistence type="inferred from homology"/>
<dbReference type="InterPro" id="IPR050366">
    <property type="entry name" value="BP-dependent_transpt_permease"/>
</dbReference>
<evidence type="ECO:0000256" key="5">
    <source>
        <dbReference type="ARBA" id="ARBA00022989"/>
    </source>
</evidence>
<evidence type="ECO:0000313" key="11">
    <source>
        <dbReference type="Proteomes" id="UP000612352"/>
    </source>
</evidence>
<dbReference type="InterPro" id="IPR035906">
    <property type="entry name" value="MetI-like_sf"/>
</dbReference>
<dbReference type="InterPro" id="IPR000515">
    <property type="entry name" value="MetI-like"/>
</dbReference>
<protein>
    <submittedName>
        <fullName evidence="10">ABC transporter permease</fullName>
    </submittedName>
</protein>
<comment type="subcellular location">
    <subcellularLocation>
        <location evidence="1 7">Cell membrane</location>
        <topology evidence="1 7">Multi-pass membrane protein</topology>
    </subcellularLocation>
</comment>
<feature type="transmembrane region" description="Helical" evidence="7">
    <location>
        <begin position="139"/>
        <end position="160"/>
    </location>
</feature>
<sequence length="298" mass="30954">MTAAVLTTGDPSGSPEHAPAGAPAQAGSRLRGLRRLPLTVWLSIAVLLLVLAFSLAPGLFTSADPAVGVPDRKFTPPGWQYLLGTDHLGRDLLSRIIHGSASSMTSALIAVAIGVLVGGAIGLVAGYAGGWADAVLGRLVDVLLAIPSFLLAVVVVTALGYDTRNAAIATGVSAVAVFARLMRAEVLRVRTSVFIEAARLNGGSDAYILIRHVLPNAVRPVLSLAVLQFGLAILTIAGLAFLGYGDPPPASDWGLLVADGREHLLHAPWLVIAPGLVIAIVVLSVSRLSRFIDTERNR</sequence>
<dbReference type="Proteomes" id="UP000612352">
    <property type="component" value="Unassembled WGS sequence"/>
</dbReference>
<feature type="transmembrane region" description="Helical" evidence="7">
    <location>
        <begin position="264"/>
        <end position="288"/>
    </location>
</feature>
<keyword evidence="5 7" id="KW-1133">Transmembrane helix</keyword>
<keyword evidence="3" id="KW-1003">Cell membrane</keyword>
<dbReference type="SUPFAM" id="SSF161098">
    <property type="entry name" value="MetI-like"/>
    <property type="match status" value="1"/>
</dbReference>
<evidence type="ECO:0000256" key="3">
    <source>
        <dbReference type="ARBA" id="ARBA00022475"/>
    </source>
</evidence>
<dbReference type="CDD" id="cd06261">
    <property type="entry name" value="TM_PBP2"/>
    <property type="match status" value="1"/>
</dbReference>
<name>A0ABS1BEF5_9MICO</name>
<dbReference type="Pfam" id="PF00528">
    <property type="entry name" value="BPD_transp_1"/>
    <property type="match status" value="1"/>
</dbReference>
<accession>A0ABS1BEF5</accession>
<dbReference type="PANTHER" id="PTHR43386">
    <property type="entry name" value="OLIGOPEPTIDE TRANSPORT SYSTEM PERMEASE PROTEIN APPC"/>
    <property type="match status" value="1"/>
</dbReference>
<dbReference type="PROSITE" id="PS50928">
    <property type="entry name" value="ABC_TM1"/>
    <property type="match status" value="1"/>
</dbReference>
<evidence type="ECO:0000256" key="8">
    <source>
        <dbReference type="SAM" id="MobiDB-lite"/>
    </source>
</evidence>
<feature type="transmembrane region" description="Helical" evidence="7">
    <location>
        <begin position="107"/>
        <end position="127"/>
    </location>
</feature>
<keyword evidence="6 7" id="KW-0472">Membrane</keyword>
<keyword evidence="11" id="KW-1185">Reference proteome</keyword>
<comment type="caution">
    <text evidence="10">The sequence shown here is derived from an EMBL/GenBank/DDBJ whole genome shotgun (WGS) entry which is preliminary data.</text>
</comment>
<reference evidence="10 11" key="1">
    <citation type="submission" date="2020-12" db="EMBL/GenBank/DDBJ databases">
        <title>Brachybacterium sp. MASK1Z-5, whole genome shotgun sequence.</title>
        <authorList>
            <person name="Tuo L."/>
        </authorList>
    </citation>
    <scope>NUCLEOTIDE SEQUENCE [LARGE SCALE GENOMIC DNA]</scope>
    <source>
        <strain evidence="10 11">MASK1Z-5</strain>
    </source>
</reference>
<evidence type="ECO:0000256" key="2">
    <source>
        <dbReference type="ARBA" id="ARBA00022448"/>
    </source>
</evidence>
<evidence type="ECO:0000256" key="4">
    <source>
        <dbReference type="ARBA" id="ARBA00022692"/>
    </source>
</evidence>
<evidence type="ECO:0000256" key="6">
    <source>
        <dbReference type="ARBA" id="ARBA00023136"/>
    </source>
</evidence>
<evidence type="ECO:0000256" key="1">
    <source>
        <dbReference type="ARBA" id="ARBA00004651"/>
    </source>
</evidence>
<feature type="domain" description="ABC transmembrane type-1" evidence="9">
    <location>
        <begin position="100"/>
        <end position="289"/>
    </location>
</feature>
<evidence type="ECO:0000259" key="9">
    <source>
        <dbReference type="PROSITE" id="PS50928"/>
    </source>
</evidence>
<comment type="similarity">
    <text evidence="7">Belongs to the binding-protein-dependent transport system permease family.</text>
</comment>
<evidence type="ECO:0000313" key="10">
    <source>
        <dbReference type="EMBL" id="MBK0332532.1"/>
    </source>
</evidence>